<dbReference type="InterPro" id="IPR051951">
    <property type="entry name" value="UNC-93_regulatory"/>
</dbReference>
<organism evidence="4">
    <name type="scientific">Chaetoceros debilis</name>
    <dbReference type="NCBI Taxonomy" id="122233"/>
    <lineage>
        <taxon>Eukaryota</taxon>
        <taxon>Sar</taxon>
        <taxon>Stramenopiles</taxon>
        <taxon>Ochrophyta</taxon>
        <taxon>Bacillariophyta</taxon>
        <taxon>Coscinodiscophyceae</taxon>
        <taxon>Chaetocerotophycidae</taxon>
        <taxon>Chaetocerotales</taxon>
        <taxon>Chaetocerotaceae</taxon>
        <taxon>Chaetoceros</taxon>
    </lineage>
</organism>
<dbReference type="SUPFAM" id="SSF103473">
    <property type="entry name" value="MFS general substrate transporter"/>
    <property type="match status" value="1"/>
</dbReference>
<feature type="transmembrane region" description="Helical" evidence="3">
    <location>
        <begin position="352"/>
        <end position="371"/>
    </location>
</feature>
<feature type="transmembrane region" description="Helical" evidence="3">
    <location>
        <begin position="482"/>
        <end position="500"/>
    </location>
</feature>
<dbReference type="InterPro" id="IPR036259">
    <property type="entry name" value="MFS_trans_sf"/>
</dbReference>
<feature type="compositionally biased region" description="Basic and acidic residues" evidence="2">
    <location>
        <begin position="25"/>
        <end position="39"/>
    </location>
</feature>
<accession>A0A7S3Q7P5</accession>
<name>A0A7S3Q7P5_9STRA</name>
<dbReference type="AlphaFoldDB" id="A0A7S3Q7P5"/>
<evidence type="ECO:0000256" key="2">
    <source>
        <dbReference type="SAM" id="MobiDB-lite"/>
    </source>
</evidence>
<feature type="transmembrane region" description="Helical" evidence="3">
    <location>
        <begin position="128"/>
        <end position="146"/>
    </location>
</feature>
<sequence>MEDEDSSPLETTKLVPEIECSTTNIRDKNQQHQEDKDSNDNDNANGDSYVDNGNDDNFDADDERDNILSDILNETGIISVASPIKPRSISRNFIFLSILFSANHGAVVSCLSLATAKLGDLGTYSSSMLYLSYTLSALFGATYVVKNMGAKRAIIVGMGIYCVYVACFVVATIVPDWKQTAALIGAFTGGIGGGFLWTAQGSYFARASEEYAMAKCITIEDATSLFGGLFAGIYLSEEVVMRLFSTIMLSWGWSWVAVFVGYTIIALVSAFLMVFVNDYPISEEEQQRNDSQSVFYKSTVTLRLMVNDPKMKWMIPLSATFALSSVLIGTFVNAEVLRVALSDSGSKYVGVLTSISAAVGGIMSVAFGFASPVVGNQAILVVGCASFFMLSALFLTYPVLESWNLLSLILVYALQGVGRATFESTLKAEFAVVFQEKEAAFGNIIFQNGLVTSIGFILAAKLRCSSESTYCIKYHDGNLHNIRVFELLVMTSAILAVAGYRRARVLYRREKEEHEMEAVLLGEDHLL</sequence>
<gene>
    <name evidence="4" type="ORF">CDEB00056_LOCUS13440</name>
</gene>
<evidence type="ECO:0000313" key="4">
    <source>
        <dbReference type="EMBL" id="CAE0468587.1"/>
    </source>
</evidence>
<evidence type="ECO:0000256" key="1">
    <source>
        <dbReference type="ARBA" id="ARBA00009172"/>
    </source>
</evidence>
<dbReference type="Pfam" id="PF07690">
    <property type="entry name" value="MFS_1"/>
    <property type="match status" value="1"/>
</dbReference>
<feature type="transmembrane region" description="Helical" evidence="3">
    <location>
        <begin position="180"/>
        <end position="199"/>
    </location>
</feature>
<dbReference type="GO" id="GO:0022857">
    <property type="term" value="F:transmembrane transporter activity"/>
    <property type="evidence" value="ECO:0007669"/>
    <property type="project" value="InterPro"/>
</dbReference>
<dbReference type="Gene3D" id="1.20.1250.20">
    <property type="entry name" value="MFS general substrate transporter like domains"/>
    <property type="match status" value="2"/>
</dbReference>
<feature type="transmembrane region" description="Helical" evidence="3">
    <location>
        <begin position="153"/>
        <end position="174"/>
    </location>
</feature>
<feature type="transmembrane region" description="Helical" evidence="3">
    <location>
        <begin position="255"/>
        <end position="276"/>
    </location>
</feature>
<dbReference type="PANTHER" id="PTHR19444">
    <property type="entry name" value="UNC-93 RELATED"/>
    <property type="match status" value="1"/>
</dbReference>
<feature type="transmembrane region" description="Helical" evidence="3">
    <location>
        <begin position="211"/>
        <end position="235"/>
    </location>
</feature>
<keyword evidence="3" id="KW-0472">Membrane</keyword>
<feature type="region of interest" description="Disordered" evidence="2">
    <location>
        <begin position="1"/>
        <end position="59"/>
    </location>
</feature>
<keyword evidence="3" id="KW-1133">Transmembrane helix</keyword>
<comment type="similarity">
    <text evidence="1">Belongs to the unc-93 family.</text>
</comment>
<feature type="transmembrane region" description="Helical" evidence="3">
    <location>
        <begin position="93"/>
        <end position="116"/>
    </location>
</feature>
<evidence type="ECO:0008006" key="5">
    <source>
        <dbReference type="Google" id="ProtNLM"/>
    </source>
</evidence>
<reference evidence="4" key="1">
    <citation type="submission" date="2021-01" db="EMBL/GenBank/DDBJ databases">
        <authorList>
            <person name="Corre E."/>
            <person name="Pelletier E."/>
            <person name="Niang G."/>
            <person name="Scheremetjew M."/>
            <person name="Finn R."/>
            <person name="Kale V."/>
            <person name="Holt S."/>
            <person name="Cochrane G."/>
            <person name="Meng A."/>
            <person name="Brown T."/>
            <person name="Cohen L."/>
        </authorList>
    </citation>
    <scope>NUCLEOTIDE SEQUENCE</scope>
    <source>
        <strain evidence="4">MM31A-1</strain>
    </source>
</reference>
<dbReference type="InterPro" id="IPR011701">
    <property type="entry name" value="MFS"/>
</dbReference>
<feature type="transmembrane region" description="Helical" evidence="3">
    <location>
        <begin position="378"/>
        <end position="397"/>
    </location>
</feature>
<protein>
    <recommendedName>
        <fullName evidence="5">Major facilitator superfamily (MFS) profile domain-containing protein</fullName>
    </recommendedName>
</protein>
<keyword evidence="3" id="KW-0812">Transmembrane</keyword>
<feature type="transmembrane region" description="Helical" evidence="3">
    <location>
        <begin position="313"/>
        <end position="332"/>
    </location>
</feature>
<proteinExistence type="inferred from homology"/>
<dbReference type="EMBL" id="HBIO01017488">
    <property type="protein sequence ID" value="CAE0468587.1"/>
    <property type="molecule type" value="Transcribed_RNA"/>
</dbReference>
<evidence type="ECO:0000256" key="3">
    <source>
        <dbReference type="SAM" id="Phobius"/>
    </source>
</evidence>
<dbReference type="PANTHER" id="PTHR19444:SF13">
    <property type="entry name" value="PROTEIN UNC-93 HOMOLOG A"/>
    <property type="match status" value="1"/>
</dbReference>